<organism evidence="1 2">
    <name type="scientific">Hyalomma asiaticum</name>
    <name type="common">Tick</name>
    <dbReference type="NCBI Taxonomy" id="266040"/>
    <lineage>
        <taxon>Eukaryota</taxon>
        <taxon>Metazoa</taxon>
        <taxon>Ecdysozoa</taxon>
        <taxon>Arthropoda</taxon>
        <taxon>Chelicerata</taxon>
        <taxon>Arachnida</taxon>
        <taxon>Acari</taxon>
        <taxon>Parasitiformes</taxon>
        <taxon>Ixodida</taxon>
        <taxon>Ixodoidea</taxon>
        <taxon>Ixodidae</taxon>
        <taxon>Hyalomminae</taxon>
        <taxon>Hyalomma</taxon>
    </lineage>
</organism>
<evidence type="ECO:0000313" key="1">
    <source>
        <dbReference type="EMBL" id="KAH6937506.1"/>
    </source>
</evidence>
<proteinExistence type="predicted"/>
<protein>
    <submittedName>
        <fullName evidence="1">Uncharacterized protein</fullName>
    </submittedName>
</protein>
<dbReference type="EMBL" id="CM023482">
    <property type="protein sequence ID" value="KAH6937506.1"/>
    <property type="molecule type" value="Genomic_DNA"/>
</dbReference>
<name>A0ACB7SU79_HYAAI</name>
<sequence>MHSPEGGATPEEVELCAVTDKLGRGVDALLAPCTFDKLRQIQRESVEFAVRMVIAEQVVQEADGECEISSEEVPGRRPDSKEGSRAQSHASANEADNELFINEQREDSSLRAAWDQAREETHGMFMPGSLLYHRELVNERQCREPVVRETRHGEVSATAYGAPRDGHFSGNERNERLRNALFGHVTSDTGEHCQSCREPESS</sequence>
<comment type="caution">
    <text evidence="1">The sequence shown here is derived from an EMBL/GenBank/DDBJ whole genome shotgun (WGS) entry which is preliminary data.</text>
</comment>
<accession>A0ACB7SU79</accession>
<reference evidence="1" key="1">
    <citation type="submission" date="2020-05" db="EMBL/GenBank/DDBJ databases">
        <title>Large-scale comparative analyses of tick genomes elucidate their genetic diversity and vector capacities.</title>
        <authorList>
            <person name="Jia N."/>
            <person name="Wang J."/>
            <person name="Shi W."/>
            <person name="Du L."/>
            <person name="Sun Y."/>
            <person name="Zhan W."/>
            <person name="Jiang J."/>
            <person name="Wang Q."/>
            <person name="Zhang B."/>
            <person name="Ji P."/>
            <person name="Sakyi L.B."/>
            <person name="Cui X."/>
            <person name="Yuan T."/>
            <person name="Jiang B."/>
            <person name="Yang W."/>
            <person name="Lam T.T.-Y."/>
            <person name="Chang Q."/>
            <person name="Ding S."/>
            <person name="Wang X."/>
            <person name="Zhu J."/>
            <person name="Ruan X."/>
            <person name="Zhao L."/>
            <person name="Wei J."/>
            <person name="Que T."/>
            <person name="Du C."/>
            <person name="Cheng J."/>
            <person name="Dai P."/>
            <person name="Han X."/>
            <person name="Huang E."/>
            <person name="Gao Y."/>
            <person name="Liu J."/>
            <person name="Shao H."/>
            <person name="Ye R."/>
            <person name="Li L."/>
            <person name="Wei W."/>
            <person name="Wang X."/>
            <person name="Wang C."/>
            <person name="Yang T."/>
            <person name="Huo Q."/>
            <person name="Li W."/>
            <person name="Guo W."/>
            <person name="Chen H."/>
            <person name="Zhou L."/>
            <person name="Ni X."/>
            <person name="Tian J."/>
            <person name="Zhou Y."/>
            <person name="Sheng Y."/>
            <person name="Liu T."/>
            <person name="Pan Y."/>
            <person name="Xia L."/>
            <person name="Li J."/>
            <person name="Zhao F."/>
            <person name="Cao W."/>
        </authorList>
    </citation>
    <scope>NUCLEOTIDE SEQUENCE</scope>
    <source>
        <strain evidence="1">Hyas-2018</strain>
    </source>
</reference>
<keyword evidence="2" id="KW-1185">Reference proteome</keyword>
<dbReference type="Proteomes" id="UP000821845">
    <property type="component" value="Chromosome 2"/>
</dbReference>
<gene>
    <name evidence="1" type="ORF">HPB50_000773</name>
</gene>
<evidence type="ECO:0000313" key="2">
    <source>
        <dbReference type="Proteomes" id="UP000821845"/>
    </source>
</evidence>